<dbReference type="PANTHER" id="PTHR45947:SF3">
    <property type="entry name" value="SULFOQUINOVOSYL TRANSFERASE SQD2"/>
    <property type="match status" value="1"/>
</dbReference>
<reference evidence="2 3" key="1">
    <citation type="submission" date="2023-07" db="EMBL/GenBank/DDBJ databases">
        <title>Genomic Encyclopedia of Type Strains, Phase IV (KMG-IV): sequencing the most valuable type-strain genomes for metagenomic binning, comparative biology and taxonomic classification.</title>
        <authorList>
            <person name="Goeker M."/>
        </authorList>
    </citation>
    <scope>NUCLEOTIDE SEQUENCE [LARGE SCALE GENOMIC DNA]</scope>
    <source>
        <strain evidence="2 3">DSM 15561</strain>
    </source>
</reference>
<dbReference type="SUPFAM" id="SSF53756">
    <property type="entry name" value="UDP-Glycosyltransferase/glycogen phosphorylase"/>
    <property type="match status" value="1"/>
</dbReference>
<evidence type="ECO:0000313" key="3">
    <source>
        <dbReference type="Proteomes" id="UP001235094"/>
    </source>
</evidence>
<dbReference type="CDD" id="cd05825">
    <property type="entry name" value="LbH_wcaF_like"/>
    <property type="match status" value="1"/>
</dbReference>
<dbReference type="InterPro" id="IPR028098">
    <property type="entry name" value="Glyco_trans_4-like_N"/>
</dbReference>
<dbReference type="Pfam" id="PF13692">
    <property type="entry name" value="Glyco_trans_1_4"/>
    <property type="match status" value="1"/>
</dbReference>
<sequence>MSTMMNAEGRATGAGAQPDMPPTRIFLVLPAICRSAGGVSESARLLAHALARRPDIALEVVTLESEHFAADRPGWPDVPIHAFRSHGPSNFGFSPGMLAFLLRRRADVLHVHGVWMFHDLCAHLSKSRWRGQRVVVTPHGMLEAWIMARSRRLKATVSALYQDRFLRKADAIQVLTVKERADVEAALGTAASCVVVPNFVPPAPVVELRPDWWQPAMEGRRVHLFFGRIHEKKGWRELCDAWESLSAGSADFAGGNQLVFCGWVDGSPDFAGRIEALAARFGNVTYAGPQYGDGKARSLAGAHALLLPSKSEGLPMTVLEAWAAGLPVLMTPACNLGIGFERGAALAISPDAAALEREIADFGAWPQARVEAMVENARQLHREVFSQDAVVSALVATYRGDARPTQERFTEVGLPEAGLHEAGLHEDVPAMPAPMDAMATPSLSPASSAAPSADGPLAANSTATFEGAPSFPLKHRLLRAVWQITWALLASWTPPPLRRWRAMLLRLFGARIGKGVQVYGSARIWYPPNLDMAPYSALGPGVICYCMAPTRIGHHVVVSQRAHLCSGTHDVQSSDFQLRVRPITIHDDAWICAEAFVGPGVTVGEGAVLGARGVALRDLKDWTIYSGNPAVALKPRTPFRRR</sequence>
<dbReference type="SUPFAM" id="SSF51161">
    <property type="entry name" value="Trimeric LpxA-like enzymes"/>
    <property type="match status" value="1"/>
</dbReference>
<accession>A0ABU0LRX3</accession>
<evidence type="ECO:0000259" key="1">
    <source>
        <dbReference type="Pfam" id="PF13439"/>
    </source>
</evidence>
<organism evidence="2 3">
    <name type="scientific">Ancylobacter amanitiformis</name>
    <dbReference type="NCBI Taxonomy" id="217069"/>
    <lineage>
        <taxon>Bacteria</taxon>
        <taxon>Pseudomonadati</taxon>
        <taxon>Pseudomonadota</taxon>
        <taxon>Alphaproteobacteria</taxon>
        <taxon>Hyphomicrobiales</taxon>
        <taxon>Xanthobacteraceae</taxon>
        <taxon>Ancylobacter</taxon>
    </lineage>
</organism>
<dbReference type="PANTHER" id="PTHR45947">
    <property type="entry name" value="SULFOQUINOVOSYL TRANSFERASE SQD2"/>
    <property type="match status" value="1"/>
</dbReference>
<comment type="caution">
    <text evidence="2">The sequence shown here is derived from an EMBL/GenBank/DDBJ whole genome shotgun (WGS) entry which is preliminary data.</text>
</comment>
<dbReference type="Gene3D" id="3.40.50.2000">
    <property type="entry name" value="Glycogen Phosphorylase B"/>
    <property type="match status" value="2"/>
</dbReference>
<dbReference type="Pfam" id="PF13439">
    <property type="entry name" value="Glyco_transf_4"/>
    <property type="match status" value="1"/>
</dbReference>
<dbReference type="InterPro" id="IPR050194">
    <property type="entry name" value="Glycosyltransferase_grp1"/>
</dbReference>
<proteinExistence type="predicted"/>
<name>A0ABU0LRX3_9HYPH</name>
<protein>
    <submittedName>
        <fullName evidence="2">Acetyltransferase-like isoleucine patch superfamily enzyme/glycosyltransferase involved in cell wall biosynthesis</fullName>
    </submittedName>
</protein>
<keyword evidence="3" id="KW-1185">Reference proteome</keyword>
<evidence type="ECO:0000313" key="2">
    <source>
        <dbReference type="EMBL" id="MDQ0511436.1"/>
    </source>
</evidence>
<dbReference type="EMBL" id="JAUSVR010000006">
    <property type="protein sequence ID" value="MDQ0511436.1"/>
    <property type="molecule type" value="Genomic_DNA"/>
</dbReference>
<dbReference type="RefSeq" id="WP_306890116.1">
    <property type="nucleotide sequence ID" value="NZ_JAUSVR010000006.1"/>
</dbReference>
<gene>
    <name evidence="2" type="ORF">QOZ99_002333</name>
</gene>
<dbReference type="Gene3D" id="2.160.10.10">
    <property type="entry name" value="Hexapeptide repeat proteins"/>
    <property type="match status" value="1"/>
</dbReference>
<dbReference type="Proteomes" id="UP001235094">
    <property type="component" value="Unassembled WGS sequence"/>
</dbReference>
<dbReference type="InterPro" id="IPR011004">
    <property type="entry name" value="Trimer_LpxA-like_sf"/>
</dbReference>
<feature type="domain" description="Glycosyltransferase subfamily 4-like N-terminal" evidence="1">
    <location>
        <begin position="37"/>
        <end position="202"/>
    </location>
</feature>